<evidence type="ECO:0000313" key="2">
    <source>
        <dbReference type="Proteomes" id="UP000639606"/>
    </source>
</evidence>
<keyword evidence="2" id="KW-1185">Reference proteome</keyword>
<organism evidence="1 2">
    <name type="scientific">Saccharothrix coeruleofusca</name>
    <dbReference type="NCBI Taxonomy" id="33919"/>
    <lineage>
        <taxon>Bacteria</taxon>
        <taxon>Bacillati</taxon>
        <taxon>Actinomycetota</taxon>
        <taxon>Actinomycetes</taxon>
        <taxon>Pseudonocardiales</taxon>
        <taxon>Pseudonocardiaceae</taxon>
        <taxon>Saccharothrix</taxon>
    </lineage>
</organism>
<dbReference type="EMBL" id="BMRG01000002">
    <property type="protein sequence ID" value="GGP42014.1"/>
    <property type="molecule type" value="Genomic_DNA"/>
</dbReference>
<name>A0A918ED68_9PSEU</name>
<sequence length="61" mass="6169">MVLPPDATVPLPPVVVEGYEVRWLVSPTECGELMSGPELARVLAESSVAGGAPDGHAASVG</sequence>
<reference evidence="1" key="2">
    <citation type="submission" date="2020-09" db="EMBL/GenBank/DDBJ databases">
        <authorList>
            <person name="Sun Q."/>
            <person name="Ohkuma M."/>
        </authorList>
    </citation>
    <scope>NUCLEOTIDE SEQUENCE</scope>
    <source>
        <strain evidence="1">JCM 3313</strain>
    </source>
</reference>
<protein>
    <submittedName>
        <fullName evidence="1">Uncharacterized protein</fullName>
    </submittedName>
</protein>
<reference evidence="1" key="1">
    <citation type="journal article" date="2014" name="Int. J. Syst. Evol. Microbiol.">
        <title>Complete genome sequence of Corynebacterium casei LMG S-19264T (=DSM 44701T), isolated from a smear-ripened cheese.</title>
        <authorList>
            <consortium name="US DOE Joint Genome Institute (JGI-PGF)"/>
            <person name="Walter F."/>
            <person name="Albersmeier A."/>
            <person name="Kalinowski J."/>
            <person name="Ruckert C."/>
        </authorList>
    </citation>
    <scope>NUCLEOTIDE SEQUENCE</scope>
    <source>
        <strain evidence="1">JCM 3313</strain>
    </source>
</reference>
<proteinExistence type="predicted"/>
<evidence type="ECO:0000313" key="1">
    <source>
        <dbReference type="EMBL" id="GGP42014.1"/>
    </source>
</evidence>
<accession>A0A918ED68</accession>
<dbReference type="Proteomes" id="UP000639606">
    <property type="component" value="Unassembled WGS sequence"/>
</dbReference>
<dbReference type="AlphaFoldDB" id="A0A918ED68"/>
<gene>
    <name evidence="1" type="ORF">GCM10010185_11630</name>
</gene>
<comment type="caution">
    <text evidence="1">The sequence shown here is derived from an EMBL/GenBank/DDBJ whole genome shotgun (WGS) entry which is preliminary data.</text>
</comment>